<comment type="caution">
    <text evidence="1">The sequence shown here is derived from an EMBL/GenBank/DDBJ whole genome shotgun (WGS) entry which is preliminary data.</text>
</comment>
<name>A0ACB7SS65_HYAAI</name>
<proteinExistence type="predicted"/>
<reference evidence="1" key="1">
    <citation type="submission" date="2020-05" db="EMBL/GenBank/DDBJ databases">
        <title>Large-scale comparative analyses of tick genomes elucidate their genetic diversity and vector capacities.</title>
        <authorList>
            <person name="Jia N."/>
            <person name="Wang J."/>
            <person name="Shi W."/>
            <person name="Du L."/>
            <person name="Sun Y."/>
            <person name="Zhan W."/>
            <person name="Jiang J."/>
            <person name="Wang Q."/>
            <person name="Zhang B."/>
            <person name="Ji P."/>
            <person name="Sakyi L.B."/>
            <person name="Cui X."/>
            <person name="Yuan T."/>
            <person name="Jiang B."/>
            <person name="Yang W."/>
            <person name="Lam T.T.-Y."/>
            <person name="Chang Q."/>
            <person name="Ding S."/>
            <person name="Wang X."/>
            <person name="Zhu J."/>
            <person name="Ruan X."/>
            <person name="Zhao L."/>
            <person name="Wei J."/>
            <person name="Que T."/>
            <person name="Du C."/>
            <person name="Cheng J."/>
            <person name="Dai P."/>
            <person name="Han X."/>
            <person name="Huang E."/>
            <person name="Gao Y."/>
            <person name="Liu J."/>
            <person name="Shao H."/>
            <person name="Ye R."/>
            <person name="Li L."/>
            <person name="Wei W."/>
            <person name="Wang X."/>
            <person name="Wang C."/>
            <person name="Yang T."/>
            <person name="Huo Q."/>
            <person name="Li W."/>
            <person name="Guo W."/>
            <person name="Chen H."/>
            <person name="Zhou L."/>
            <person name="Ni X."/>
            <person name="Tian J."/>
            <person name="Zhou Y."/>
            <person name="Sheng Y."/>
            <person name="Liu T."/>
            <person name="Pan Y."/>
            <person name="Xia L."/>
            <person name="Li J."/>
            <person name="Zhao F."/>
            <person name="Cao W."/>
        </authorList>
    </citation>
    <scope>NUCLEOTIDE SEQUENCE</scope>
    <source>
        <strain evidence="1">Hyas-2018</strain>
    </source>
</reference>
<sequence length="634" mass="70990">MSAIKTEVGGPGVSPTTEFLDASAIKTEVNSAEVSLRTEISDVSEIATEVTETCMDGSSVCSIAENNNETLKISSTLPTPSSGSELPSLAPNVKCEEVSENLVAGTMVNSSSEQHSIPSKNGNKETAIAKVKTGNIEEIPSSEKSCSSADMLSSSSSISDFESGGKSAAFKLEFDREDKSESSTSSSSEESSRATSESSRTVEDWEQKKRRATRGQFHNRKNTCKRVARSAQARRPRAYTWITSDSSGLSSDTDDDYEWHISSRSKSCTRKRKAPTRRKCAPHTPPPPPLSEEVIRRYLEEAFERYQDPKLVMHMTVDIERLPDYQFSSATKRMKTERDDWSFVEGLADACNIAKTRSYDSSMDGEDQERPLEQHDGHEEFVVSPAKDPDGKGRRNIRKLISDEELAQQTRAAAQAEEERKQRIAERRKLYYEVLGAQVSDAHETVKELVLEVDLQTKEPLVQVNEKLVKFMKPHQVKGVKFIYDCVIESLEMLKKDPEKGSGCILAHCMGLGKSFQVISFLHTVMTHKEAGALLRTALVICPYNTVVNWANEFDLWLHRNGLEMKVYEVSSMKVNTVRLESLEKWQSEGGVVIIGYSMFCQLIRGSGKRKNRAMLSRYKRILLNPGKCWQQQE</sequence>
<keyword evidence="2" id="KW-1185">Reference proteome</keyword>
<organism evidence="1 2">
    <name type="scientific">Hyalomma asiaticum</name>
    <name type="common">Tick</name>
    <dbReference type="NCBI Taxonomy" id="266040"/>
    <lineage>
        <taxon>Eukaryota</taxon>
        <taxon>Metazoa</taxon>
        <taxon>Ecdysozoa</taxon>
        <taxon>Arthropoda</taxon>
        <taxon>Chelicerata</taxon>
        <taxon>Arachnida</taxon>
        <taxon>Acari</taxon>
        <taxon>Parasitiformes</taxon>
        <taxon>Ixodida</taxon>
        <taxon>Ixodoidea</taxon>
        <taxon>Ixodidae</taxon>
        <taxon>Hyalomminae</taxon>
        <taxon>Hyalomma</taxon>
    </lineage>
</organism>
<protein>
    <submittedName>
        <fullName evidence="1">Uncharacterized protein</fullName>
    </submittedName>
</protein>
<gene>
    <name evidence="1" type="ORF">HPB50_006599</name>
</gene>
<accession>A0ACB7SS65</accession>
<dbReference type="EMBL" id="CM023483">
    <property type="protein sequence ID" value="KAH6935529.1"/>
    <property type="molecule type" value="Genomic_DNA"/>
</dbReference>
<evidence type="ECO:0000313" key="2">
    <source>
        <dbReference type="Proteomes" id="UP000821845"/>
    </source>
</evidence>
<dbReference type="Proteomes" id="UP000821845">
    <property type="component" value="Chromosome 3"/>
</dbReference>
<evidence type="ECO:0000313" key="1">
    <source>
        <dbReference type="EMBL" id="KAH6935529.1"/>
    </source>
</evidence>